<comment type="caution">
    <text evidence="1">The sequence shown here is derived from an EMBL/GenBank/DDBJ whole genome shotgun (WGS) entry which is preliminary data.</text>
</comment>
<evidence type="ECO:0000313" key="2">
    <source>
        <dbReference type="Proteomes" id="UP000283509"/>
    </source>
</evidence>
<proteinExistence type="predicted"/>
<organism evidence="1 2">
    <name type="scientific">Penaeus vannamei</name>
    <name type="common">Whiteleg shrimp</name>
    <name type="synonym">Litopenaeus vannamei</name>
    <dbReference type="NCBI Taxonomy" id="6689"/>
    <lineage>
        <taxon>Eukaryota</taxon>
        <taxon>Metazoa</taxon>
        <taxon>Ecdysozoa</taxon>
        <taxon>Arthropoda</taxon>
        <taxon>Crustacea</taxon>
        <taxon>Multicrustacea</taxon>
        <taxon>Malacostraca</taxon>
        <taxon>Eumalacostraca</taxon>
        <taxon>Eucarida</taxon>
        <taxon>Decapoda</taxon>
        <taxon>Dendrobranchiata</taxon>
        <taxon>Penaeoidea</taxon>
        <taxon>Penaeidae</taxon>
        <taxon>Penaeus</taxon>
    </lineage>
</organism>
<gene>
    <name evidence="1" type="ORF">C7M84_025222</name>
</gene>
<keyword evidence="2" id="KW-1185">Reference proteome</keyword>
<sequence>MSFHSSLSPVPLSFSLSPCHSICSVLSLSPAPLFSSPVLLFFCSPPHFSPSLQGIPCYIRLLPSSPSLYPSFYPLRPSSSLLVIFPSSKLIFPALLPFHSSLPLLSTPLSILLPLFSLFYRSSYFTPFSTPLLFPLPLFLSPPPFLPPNYFLSSRYFPRSSFFPLLSFLLPSSPSAPLSIPSALLPPISSSLLVIFTLFSFHSSLITPLPPLLPSFYPPPSSSYFFSLLAPICLRFLSSRYSSLLLRPSSSYFFLSSLLSNSSSFSLLSSLYPSHSSPQSPSFSSPLFSLFSHSLPFPSSILFILPSSKSHSLFPPQFLLFPHSRALPFSLSVTPPFLNLFCLSPITLRFPIFSPTTLLHLSSSFIHSHTSLPNILSLYALFSLLPFPLSPTLPSPLLFYHLSRCLSFFPSPLSSLITFSSVSHSFYPPLSSSITVPKCAVILASRQRKQSFLLSDSQACGRRRLLTSSALLAVAARHFFFFFGNFFSPRCWEKCRSPLLLPPPILSPGAGEKVLGAPLSPPHSFPPGLGRKVLGAPPPPPHSFPLVLGRRCWEPPSPPIPSPWCWGEGVGGGGVKGVEGVWEARLWWGGEVKEKDTRLKQTESKIS</sequence>
<reference evidence="1 2" key="1">
    <citation type="submission" date="2018-04" db="EMBL/GenBank/DDBJ databases">
        <authorList>
            <person name="Zhang X."/>
            <person name="Yuan J."/>
            <person name="Li F."/>
            <person name="Xiang J."/>
        </authorList>
    </citation>
    <scope>NUCLEOTIDE SEQUENCE [LARGE SCALE GENOMIC DNA]</scope>
    <source>
        <tissue evidence="1">Muscle</tissue>
    </source>
</reference>
<dbReference type="EMBL" id="QCYY01000946">
    <property type="protein sequence ID" value="ROT81620.1"/>
    <property type="molecule type" value="Genomic_DNA"/>
</dbReference>
<evidence type="ECO:0000313" key="1">
    <source>
        <dbReference type="EMBL" id="ROT81620.1"/>
    </source>
</evidence>
<reference evidence="1 2" key="2">
    <citation type="submission" date="2019-01" db="EMBL/GenBank/DDBJ databases">
        <title>The decoding of complex shrimp genome reveals the adaptation for benthos swimmer, frequently molting mechanism and breeding impact on genome.</title>
        <authorList>
            <person name="Sun Y."/>
            <person name="Gao Y."/>
            <person name="Yu Y."/>
        </authorList>
    </citation>
    <scope>NUCLEOTIDE SEQUENCE [LARGE SCALE GENOMIC DNA]</scope>
    <source>
        <tissue evidence="1">Muscle</tissue>
    </source>
</reference>
<name>A0A423TYU8_PENVA</name>
<protein>
    <submittedName>
        <fullName evidence="1">Uncharacterized protein</fullName>
    </submittedName>
</protein>
<dbReference type="Proteomes" id="UP000283509">
    <property type="component" value="Unassembled WGS sequence"/>
</dbReference>
<dbReference type="AlphaFoldDB" id="A0A423TYU8"/>
<accession>A0A423TYU8</accession>